<gene>
    <name evidence="2" type="ORF">GGR93_002043</name>
</gene>
<dbReference type="AlphaFoldDB" id="A0A7W6M8A6"/>
<keyword evidence="1" id="KW-0472">Membrane</keyword>
<keyword evidence="3" id="KW-1185">Reference proteome</keyword>
<keyword evidence="1" id="KW-0812">Transmembrane</keyword>
<feature type="transmembrane region" description="Helical" evidence="1">
    <location>
        <begin position="64"/>
        <end position="87"/>
    </location>
</feature>
<sequence>MNTALAILAHALRMLLFDVPTTIRVLLPAMGIVMGCSLAIAMLSPDALLLITGEPEAITPPPSSSLLVFFGLGIVGLLGYALMAILWHRHVLLNGAEKTEALRPDAGVFFGYIWRAIVVGILQMIAMIPVTIALGLVGMTISSNGNPSGLAGLIFAILGSVAFVWLALRLSVVLPSAAVGRGMRVMESWALTRQSGWPLLGLALLLTGLNVLITAVTGPILPSEDVLSVVVQTAIFIIEGLVFISVLTTLYGHLVEGRSLGQ</sequence>
<dbReference type="RefSeq" id="WP_025056924.1">
    <property type="nucleotide sequence ID" value="NZ_JACIFU010000002.1"/>
</dbReference>
<proteinExistence type="predicted"/>
<comment type="caution">
    <text evidence="2">The sequence shown here is derived from an EMBL/GenBank/DDBJ whole genome shotgun (WGS) entry which is preliminary data.</text>
</comment>
<dbReference type="OrthoDB" id="7704812at2"/>
<evidence type="ECO:0000313" key="3">
    <source>
        <dbReference type="Proteomes" id="UP000565745"/>
    </source>
</evidence>
<dbReference type="Proteomes" id="UP000565745">
    <property type="component" value="Unassembled WGS sequence"/>
</dbReference>
<feature type="transmembrane region" description="Helical" evidence="1">
    <location>
        <begin position="21"/>
        <end position="44"/>
    </location>
</feature>
<evidence type="ECO:0000256" key="1">
    <source>
        <dbReference type="SAM" id="Phobius"/>
    </source>
</evidence>
<reference evidence="2 3" key="1">
    <citation type="submission" date="2020-08" db="EMBL/GenBank/DDBJ databases">
        <title>Genomic Encyclopedia of Type Strains, Phase IV (KMG-IV): sequencing the most valuable type-strain genomes for metagenomic binning, comparative biology and taxonomic classification.</title>
        <authorList>
            <person name="Goeker M."/>
        </authorList>
    </citation>
    <scope>NUCLEOTIDE SEQUENCE [LARGE SCALE GENOMIC DNA]</scope>
    <source>
        <strain evidence="2 3">DSM 101015</strain>
    </source>
</reference>
<dbReference type="EMBL" id="JACIFU010000002">
    <property type="protein sequence ID" value="MBB4174270.1"/>
    <property type="molecule type" value="Genomic_DNA"/>
</dbReference>
<name>A0A7W6M8A6_9RHOB</name>
<feature type="transmembrane region" description="Helical" evidence="1">
    <location>
        <begin position="233"/>
        <end position="254"/>
    </location>
</feature>
<feature type="transmembrane region" description="Helical" evidence="1">
    <location>
        <begin position="153"/>
        <end position="178"/>
    </location>
</feature>
<keyword evidence="1" id="KW-1133">Transmembrane helix</keyword>
<evidence type="ECO:0000313" key="2">
    <source>
        <dbReference type="EMBL" id="MBB4174270.1"/>
    </source>
</evidence>
<protein>
    <submittedName>
        <fullName evidence="2">Heme exporter protein D</fullName>
    </submittedName>
</protein>
<feature type="transmembrane region" description="Helical" evidence="1">
    <location>
        <begin position="199"/>
        <end position="221"/>
    </location>
</feature>
<feature type="transmembrane region" description="Helical" evidence="1">
    <location>
        <begin position="108"/>
        <end position="141"/>
    </location>
</feature>
<organism evidence="2 3">
    <name type="scientific">Sulfitobacter noctilucicola</name>
    <dbReference type="NCBI Taxonomy" id="1342301"/>
    <lineage>
        <taxon>Bacteria</taxon>
        <taxon>Pseudomonadati</taxon>
        <taxon>Pseudomonadota</taxon>
        <taxon>Alphaproteobacteria</taxon>
        <taxon>Rhodobacterales</taxon>
        <taxon>Roseobacteraceae</taxon>
        <taxon>Sulfitobacter</taxon>
    </lineage>
</organism>
<accession>A0A7W6M8A6</accession>